<comment type="caution">
    <text evidence="2">The sequence shown here is derived from an EMBL/GenBank/DDBJ whole genome shotgun (WGS) entry which is preliminary data.</text>
</comment>
<dbReference type="Proteomes" id="UP000192596">
    <property type="component" value="Unassembled WGS sequence"/>
</dbReference>
<proteinExistence type="predicted"/>
<dbReference type="InParanoid" id="A0A1V8SCL8"/>
<gene>
    <name evidence="2" type="ORF">B0A48_17446</name>
</gene>
<evidence type="ECO:0000313" key="2">
    <source>
        <dbReference type="EMBL" id="OQN96892.1"/>
    </source>
</evidence>
<name>A0A1V8SCL8_9PEZI</name>
<dbReference type="EMBL" id="NAJO01000060">
    <property type="protein sequence ID" value="OQN96892.1"/>
    <property type="molecule type" value="Genomic_DNA"/>
</dbReference>
<reference evidence="3" key="1">
    <citation type="submission" date="2017-03" db="EMBL/GenBank/DDBJ databases">
        <title>Genomes of endolithic fungi from Antarctica.</title>
        <authorList>
            <person name="Coleine C."/>
            <person name="Masonjones S."/>
            <person name="Stajich J.E."/>
        </authorList>
    </citation>
    <scope>NUCLEOTIDE SEQUENCE [LARGE SCALE GENOMIC DNA]</scope>
    <source>
        <strain evidence="3">CCFEE 5527</strain>
    </source>
</reference>
<evidence type="ECO:0000313" key="3">
    <source>
        <dbReference type="Proteomes" id="UP000192596"/>
    </source>
</evidence>
<feature type="compositionally biased region" description="Polar residues" evidence="1">
    <location>
        <begin position="685"/>
        <end position="715"/>
    </location>
</feature>
<feature type="region of interest" description="Disordered" evidence="1">
    <location>
        <begin position="762"/>
        <end position="792"/>
    </location>
</feature>
<feature type="region of interest" description="Disordered" evidence="1">
    <location>
        <begin position="980"/>
        <end position="1023"/>
    </location>
</feature>
<accession>A0A1V8SCL8</accession>
<feature type="region of interest" description="Disordered" evidence="1">
    <location>
        <begin position="907"/>
        <end position="926"/>
    </location>
</feature>
<sequence>MATCCPHPHSRALSPTEPPRLTTVPLNSLFTFAALPEDHPHALHFPNRRADSAAAKGVGRKVSFGERVLGGLRRRKTWKDVVGEMGVVDGGEAVEVGSGELRDVWESTGEGGDAEDTQCMDEGRQSRISDKAPKLRLRRISSLRSSPDLRRLRLDSVSPTRRPRSSCELRARFSKGPIVPDLANELCPLEAADFDTPVATPNVANQIPDITDLSAPTPLARIAEQALSIGSFEVAVQDAANKVESEGAIRPPTSASIHLTTLQISEQLRSLSQMSDSTEQPKHLTPEPWAYHRRQRSIVEVVKQKNVSWSGHASHLRQIPGAGVVPSQVSNLWARPAKDRDTSSSIYSRATSPDVPAPAEWPIKLEAWPLIEASSPAKLAFVLDGAADEVLTIPQPYEAAAVKLDPAMIALPPSSSLSSLYLAPPAAPERMASMRSSASNVSKRSRFLERFTPPKKLVKKRRSFFMFLRPGSKRQHQTRSISTPTLVSRPINVDGPADESDLLTVQYELNAPAADRKHSVSTSKLPSIILAPAASSPDLARKPSLIEYERKLSVVGDDRRRPSNVDIKRLSVVQEDNMRKPSTLRKNISRRVLPRAPENALMDAALERHLAEKILFQSSKRHSTTLSPKANVSAPDFGTTTWSEPSVTGPDGPEHDPLDPIAATAKKLSNAHLSTPRTPIDGRSRASTVTTQPSEQTPSAPLFQTPSSVSQNSTVSNIGSSLASWSRFPSHSRLERVGSAGPADNVIARDFAFEFVGSKPIDSAAHSGPAKRTLTGLSTASTKSRRPKSRSATFGGIKRYYSSLFSRTDFQGKGRRTSVVMGGLLENPELEVLPPVMPHGTHSAPVLGEVKSVHGHEVNHPRGKMSSEAVVEAEPGAGAIHPALRGANTTGAEKGLFIHGDPFHHLEQHHERQNSSIDPADEVSEQQALLPPREQTQACHGLTHDGAADPVPSSSPHKAEIWCGVYQDCLVRPASLDEAASADKATSPTASIAPESTLMGPPTLRPSKARSPQQQPPILLDPGATVRRFPSVTVVDDRKGHWRSVSFISVHSGKSGGRGSGFLRESSNDLLRLMEVKEREEREKLMAGVLEESSVRD</sequence>
<protein>
    <submittedName>
        <fullName evidence="2">Uncharacterized protein</fullName>
    </submittedName>
</protein>
<feature type="region of interest" description="Disordered" evidence="1">
    <location>
        <begin position="620"/>
        <end position="715"/>
    </location>
</feature>
<evidence type="ECO:0000256" key="1">
    <source>
        <dbReference type="SAM" id="MobiDB-lite"/>
    </source>
</evidence>
<keyword evidence="3" id="KW-1185">Reference proteome</keyword>
<dbReference type="OrthoDB" id="3437384at2759"/>
<organism evidence="2 3">
    <name type="scientific">Cryoendolithus antarcticus</name>
    <dbReference type="NCBI Taxonomy" id="1507870"/>
    <lineage>
        <taxon>Eukaryota</taxon>
        <taxon>Fungi</taxon>
        <taxon>Dikarya</taxon>
        <taxon>Ascomycota</taxon>
        <taxon>Pezizomycotina</taxon>
        <taxon>Dothideomycetes</taxon>
        <taxon>Dothideomycetidae</taxon>
        <taxon>Cladosporiales</taxon>
        <taxon>Cladosporiaceae</taxon>
        <taxon>Cryoendolithus</taxon>
    </lineage>
</organism>
<dbReference type="AlphaFoldDB" id="A0A1V8SCL8"/>